<dbReference type="AlphaFoldDB" id="A0A8J5RWM0"/>
<evidence type="ECO:0000313" key="2">
    <source>
        <dbReference type="Proteomes" id="UP000729402"/>
    </source>
</evidence>
<reference evidence="1" key="1">
    <citation type="journal article" date="2021" name="bioRxiv">
        <title>Whole Genome Assembly and Annotation of Northern Wild Rice, Zizania palustris L., Supports a Whole Genome Duplication in the Zizania Genus.</title>
        <authorList>
            <person name="Haas M."/>
            <person name="Kono T."/>
            <person name="Macchietto M."/>
            <person name="Millas R."/>
            <person name="McGilp L."/>
            <person name="Shao M."/>
            <person name="Duquette J."/>
            <person name="Hirsch C.N."/>
            <person name="Kimball J."/>
        </authorList>
    </citation>
    <scope>NUCLEOTIDE SEQUENCE</scope>
    <source>
        <tissue evidence="1">Fresh leaf tissue</tissue>
    </source>
</reference>
<proteinExistence type="predicted"/>
<name>A0A8J5RWM0_ZIZPA</name>
<sequence>MPLRNRPSGQLFLPGLMADPFVKSAILEIRIPASNTLTFFLLLPCLDSRHHRGDSDARLPPGAGDAPPLFTPTGDGCLYLDGTIIDGSFPARRFSSLAATRLGATPFGWRR</sequence>
<reference evidence="1" key="2">
    <citation type="submission" date="2021-02" db="EMBL/GenBank/DDBJ databases">
        <authorList>
            <person name="Kimball J.A."/>
            <person name="Haas M.W."/>
            <person name="Macchietto M."/>
            <person name="Kono T."/>
            <person name="Duquette J."/>
            <person name="Shao M."/>
        </authorList>
    </citation>
    <scope>NUCLEOTIDE SEQUENCE</scope>
    <source>
        <tissue evidence="1">Fresh leaf tissue</tissue>
    </source>
</reference>
<comment type="caution">
    <text evidence="1">The sequence shown here is derived from an EMBL/GenBank/DDBJ whole genome shotgun (WGS) entry which is preliminary data.</text>
</comment>
<dbReference type="Proteomes" id="UP000729402">
    <property type="component" value="Unassembled WGS sequence"/>
</dbReference>
<gene>
    <name evidence="1" type="ORF">GUJ93_ZPchr0009g1308</name>
</gene>
<accession>A0A8J5RWM0</accession>
<protein>
    <submittedName>
        <fullName evidence="1">Uncharacterized protein</fullName>
    </submittedName>
</protein>
<evidence type="ECO:0000313" key="1">
    <source>
        <dbReference type="EMBL" id="KAG8050770.1"/>
    </source>
</evidence>
<organism evidence="1 2">
    <name type="scientific">Zizania palustris</name>
    <name type="common">Northern wild rice</name>
    <dbReference type="NCBI Taxonomy" id="103762"/>
    <lineage>
        <taxon>Eukaryota</taxon>
        <taxon>Viridiplantae</taxon>
        <taxon>Streptophyta</taxon>
        <taxon>Embryophyta</taxon>
        <taxon>Tracheophyta</taxon>
        <taxon>Spermatophyta</taxon>
        <taxon>Magnoliopsida</taxon>
        <taxon>Liliopsida</taxon>
        <taxon>Poales</taxon>
        <taxon>Poaceae</taxon>
        <taxon>BOP clade</taxon>
        <taxon>Oryzoideae</taxon>
        <taxon>Oryzeae</taxon>
        <taxon>Zizaniinae</taxon>
        <taxon>Zizania</taxon>
    </lineage>
</organism>
<keyword evidence="2" id="KW-1185">Reference proteome</keyword>
<dbReference type="EMBL" id="JAAALK010000289">
    <property type="protein sequence ID" value="KAG8050770.1"/>
    <property type="molecule type" value="Genomic_DNA"/>
</dbReference>
<dbReference type="OrthoDB" id="10621944at2759"/>